<keyword evidence="2 7" id="KW-0812">Transmembrane</keyword>
<dbReference type="RefSeq" id="WP_338888897.1">
    <property type="nucleotide sequence ID" value="NZ_CP147846.1"/>
</dbReference>
<evidence type="ECO:0000259" key="8">
    <source>
        <dbReference type="PROSITE" id="PS50893"/>
    </source>
</evidence>
<dbReference type="SUPFAM" id="SSF52540">
    <property type="entry name" value="P-loop containing nucleoside triphosphate hydrolases"/>
    <property type="match status" value="1"/>
</dbReference>
<keyword evidence="11" id="KW-1185">Reference proteome</keyword>
<feature type="transmembrane region" description="Helical" evidence="7">
    <location>
        <begin position="64"/>
        <end position="90"/>
    </location>
</feature>
<evidence type="ECO:0000256" key="2">
    <source>
        <dbReference type="ARBA" id="ARBA00022692"/>
    </source>
</evidence>
<dbReference type="PANTHER" id="PTHR43394">
    <property type="entry name" value="ATP-DEPENDENT PERMEASE MDL1, MITOCHONDRIAL"/>
    <property type="match status" value="1"/>
</dbReference>
<dbReference type="InterPro" id="IPR011527">
    <property type="entry name" value="ABC1_TM_dom"/>
</dbReference>
<feature type="transmembrane region" description="Helical" evidence="7">
    <location>
        <begin position="272"/>
        <end position="289"/>
    </location>
</feature>
<evidence type="ECO:0000256" key="4">
    <source>
        <dbReference type="ARBA" id="ARBA00022840"/>
    </source>
</evidence>
<dbReference type="CDD" id="cd18551">
    <property type="entry name" value="ABC_6TM_LmrA_like"/>
    <property type="match status" value="1"/>
</dbReference>
<evidence type="ECO:0000313" key="11">
    <source>
        <dbReference type="Proteomes" id="UP001432000"/>
    </source>
</evidence>
<sequence>MGEPDKAISLPNLRVLWVFVRPHRRTLIFGMLLGLVGTGASLATPMVTKSVLDGLGSGQSFGGAVALLVLLLVIGSAVLYVQWIMLGTLAERIVLDARKSMVSRYFRATVGSLSTRPTGELVTRVTSDTVLLREAASSALVAIVNSTIALIGALVLMAVLDLVLLGTIFVAIVILGTMFAKLMPPIAEAQKQAQESVGRLGGRLDGALRAIRTVKSSRAEQREFDRVIADARDSAEHSVRAVRTSALAWTVAGGGIQLAIIGILGIGGYRVSIGALAVSSLIAFLLYAFQLMDPLSSLTTNFTQLQSGMAAAARIRQIEQLEIETSAETVGNAVAGKHDSILSFRGVTARYRPGGAPAVEEISFDVPAAGHTAIVGPSGAGKTSVFSLILRFLEPVDGEILLGGTSYADLSNDDVRSALAYVEQETPTIPGTVRENLLFTHPEASEADIWRALDSVHLGRAVRELPDGLDTDLVGSTVSGGQRQRIALARAIVRSPQVLLLDEATAQVDGRTEAAIHDVIRSIASTRAVVTIAHRLSTVLDADTILVMEDGRIRARGTHAELLQSDSLYRELVEALRIGDSAVVR</sequence>
<feature type="transmembrane region" description="Helical" evidence="7">
    <location>
        <begin position="246"/>
        <end position="266"/>
    </location>
</feature>
<keyword evidence="3" id="KW-0547">Nucleotide-binding</keyword>
<dbReference type="InterPro" id="IPR027417">
    <property type="entry name" value="P-loop_NTPase"/>
</dbReference>
<dbReference type="PROSITE" id="PS00211">
    <property type="entry name" value="ABC_TRANSPORTER_1"/>
    <property type="match status" value="1"/>
</dbReference>
<gene>
    <name evidence="10" type="ORF">WDS16_25970</name>
</gene>
<evidence type="ECO:0000256" key="6">
    <source>
        <dbReference type="ARBA" id="ARBA00023136"/>
    </source>
</evidence>
<name>A0ABZ2PHF1_9NOCA</name>
<dbReference type="InterPro" id="IPR003593">
    <property type="entry name" value="AAA+_ATPase"/>
</dbReference>
<protein>
    <submittedName>
        <fullName evidence="10">ABC transporter ATP-binding protein</fullName>
    </submittedName>
</protein>
<dbReference type="InterPro" id="IPR003439">
    <property type="entry name" value="ABC_transporter-like_ATP-bd"/>
</dbReference>
<dbReference type="Pfam" id="PF00664">
    <property type="entry name" value="ABC_membrane"/>
    <property type="match status" value="1"/>
</dbReference>
<dbReference type="GO" id="GO:0005524">
    <property type="term" value="F:ATP binding"/>
    <property type="evidence" value="ECO:0007669"/>
    <property type="project" value="UniProtKB-KW"/>
</dbReference>
<dbReference type="Pfam" id="PF00005">
    <property type="entry name" value="ABC_tran"/>
    <property type="match status" value="1"/>
</dbReference>
<evidence type="ECO:0000259" key="9">
    <source>
        <dbReference type="PROSITE" id="PS50929"/>
    </source>
</evidence>
<dbReference type="EMBL" id="CP147846">
    <property type="protein sequence ID" value="WXG68595.1"/>
    <property type="molecule type" value="Genomic_DNA"/>
</dbReference>
<keyword evidence="6 7" id="KW-0472">Membrane</keyword>
<feature type="transmembrane region" description="Helical" evidence="7">
    <location>
        <begin position="163"/>
        <end position="182"/>
    </location>
</feature>
<keyword evidence="5 7" id="KW-1133">Transmembrane helix</keyword>
<proteinExistence type="predicted"/>
<dbReference type="PROSITE" id="PS50893">
    <property type="entry name" value="ABC_TRANSPORTER_2"/>
    <property type="match status" value="1"/>
</dbReference>
<dbReference type="InterPro" id="IPR017871">
    <property type="entry name" value="ABC_transporter-like_CS"/>
</dbReference>
<feature type="domain" description="ABC transporter" evidence="8">
    <location>
        <begin position="342"/>
        <end position="575"/>
    </location>
</feature>
<evidence type="ECO:0000256" key="1">
    <source>
        <dbReference type="ARBA" id="ARBA00004651"/>
    </source>
</evidence>
<dbReference type="Gene3D" id="3.40.50.300">
    <property type="entry name" value="P-loop containing nucleotide triphosphate hydrolases"/>
    <property type="match status" value="1"/>
</dbReference>
<dbReference type="SUPFAM" id="SSF90123">
    <property type="entry name" value="ABC transporter transmembrane region"/>
    <property type="match status" value="1"/>
</dbReference>
<dbReference type="PANTHER" id="PTHR43394:SF1">
    <property type="entry name" value="ATP-BINDING CASSETTE SUB-FAMILY B MEMBER 10, MITOCHONDRIAL"/>
    <property type="match status" value="1"/>
</dbReference>
<dbReference type="Gene3D" id="1.20.1560.10">
    <property type="entry name" value="ABC transporter type 1, transmembrane domain"/>
    <property type="match status" value="1"/>
</dbReference>
<feature type="transmembrane region" description="Helical" evidence="7">
    <location>
        <begin position="26"/>
        <end position="44"/>
    </location>
</feature>
<evidence type="ECO:0000256" key="7">
    <source>
        <dbReference type="SAM" id="Phobius"/>
    </source>
</evidence>
<organism evidence="10 11">
    <name type="scientific">Rhodococcus sovatensis</name>
    <dbReference type="NCBI Taxonomy" id="1805840"/>
    <lineage>
        <taxon>Bacteria</taxon>
        <taxon>Bacillati</taxon>
        <taxon>Actinomycetota</taxon>
        <taxon>Actinomycetes</taxon>
        <taxon>Mycobacteriales</taxon>
        <taxon>Nocardiaceae</taxon>
        <taxon>Rhodococcus</taxon>
    </lineage>
</organism>
<dbReference type="PROSITE" id="PS50929">
    <property type="entry name" value="ABC_TM1F"/>
    <property type="match status" value="1"/>
</dbReference>
<dbReference type="SMART" id="SM00382">
    <property type="entry name" value="AAA"/>
    <property type="match status" value="1"/>
</dbReference>
<evidence type="ECO:0000256" key="5">
    <source>
        <dbReference type="ARBA" id="ARBA00022989"/>
    </source>
</evidence>
<evidence type="ECO:0000256" key="3">
    <source>
        <dbReference type="ARBA" id="ARBA00022741"/>
    </source>
</evidence>
<dbReference type="InterPro" id="IPR036640">
    <property type="entry name" value="ABC1_TM_sf"/>
</dbReference>
<feature type="domain" description="ABC transmembrane type-1" evidence="9">
    <location>
        <begin position="28"/>
        <end position="307"/>
    </location>
</feature>
<comment type="subcellular location">
    <subcellularLocation>
        <location evidence="1">Cell membrane</location>
        <topology evidence="1">Multi-pass membrane protein</topology>
    </subcellularLocation>
</comment>
<dbReference type="InterPro" id="IPR039421">
    <property type="entry name" value="Type_1_exporter"/>
</dbReference>
<accession>A0ABZ2PHF1</accession>
<dbReference type="Proteomes" id="UP001432000">
    <property type="component" value="Chromosome"/>
</dbReference>
<reference evidence="10 11" key="1">
    <citation type="submission" date="2024-03" db="EMBL/GenBank/DDBJ databases">
        <title>Natural products discovery in diverse microorganisms through a two-stage MS feature dereplication strategy.</title>
        <authorList>
            <person name="Zhang R."/>
        </authorList>
    </citation>
    <scope>NUCLEOTIDE SEQUENCE [LARGE SCALE GENOMIC DNA]</scope>
    <source>
        <strain evidence="10 11">18930</strain>
    </source>
</reference>
<keyword evidence="4 10" id="KW-0067">ATP-binding</keyword>
<evidence type="ECO:0000313" key="10">
    <source>
        <dbReference type="EMBL" id="WXG68595.1"/>
    </source>
</evidence>